<reference evidence="1" key="1">
    <citation type="submission" date="2023-10" db="EMBL/GenBank/DDBJ databases">
        <authorList>
            <person name="Domelevo Entfellner J.-B."/>
        </authorList>
    </citation>
    <scope>NUCLEOTIDE SEQUENCE</scope>
</reference>
<protein>
    <submittedName>
        <fullName evidence="1">Uncharacterized protein</fullName>
    </submittedName>
</protein>
<sequence>MNYKCDCGETKKTKRSDLNRSELAIRNDYFTIKEFAKIFVLYTMRKFYNGKETRANKLHDLTRPNKSEPQGVIHGMRVRAVHSEIELPGANFHELFCRIGELGK</sequence>
<organism evidence="1 2">
    <name type="scientific">Sphenostylis stenocarpa</name>
    <dbReference type="NCBI Taxonomy" id="92480"/>
    <lineage>
        <taxon>Eukaryota</taxon>
        <taxon>Viridiplantae</taxon>
        <taxon>Streptophyta</taxon>
        <taxon>Embryophyta</taxon>
        <taxon>Tracheophyta</taxon>
        <taxon>Spermatophyta</taxon>
        <taxon>Magnoliopsida</taxon>
        <taxon>eudicotyledons</taxon>
        <taxon>Gunneridae</taxon>
        <taxon>Pentapetalae</taxon>
        <taxon>rosids</taxon>
        <taxon>fabids</taxon>
        <taxon>Fabales</taxon>
        <taxon>Fabaceae</taxon>
        <taxon>Papilionoideae</taxon>
        <taxon>50 kb inversion clade</taxon>
        <taxon>NPAAA clade</taxon>
        <taxon>indigoferoid/millettioid clade</taxon>
        <taxon>Phaseoleae</taxon>
        <taxon>Sphenostylis</taxon>
    </lineage>
</organism>
<dbReference type="Gramene" id="rna-AYBTSS11_LOCUS13969">
    <property type="protein sequence ID" value="CAJ1949906.1"/>
    <property type="gene ID" value="gene-AYBTSS11_LOCUS13969"/>
</dbReference>
<gene>
    <name evidence="1" type="ORF">AYBTSS11_LOCUS13969</name>
</gene>
<evidence type="ECO:0000313" key="1">
    <source>
        <dbReference type="EMBL" id="CAJ1949906.1"/>
    </source>
</evidence>
<keyword evidence="2" id="KW-1185">Reference proteome</keyword>
<name>A0AA86SAN8_9FABA</name>
<dbReference type="AlphaFoldDB" id="A0AA86SAN8"/>
<accession>A0AA86SAN8</accession>
<dbReference type="EMBL" id="OY731401">
    <property type="protein sequence ID" value="CAJ1949906.1"/>
    <property type="molecule type" value="Genomic_DNA"/>
</dbReference>
<dbReference type="Proteomes" id="UP001189624">
    <property type="component" value="Chromosome 4"/>
</dbReference>
<proteinExistence type="predicted"/>
<evidence type="ECO:0000313" key="2">
    <source>
        <dbReference type="Proteomes" id="UP001189624"/>
    </source>
</evidence>